<dbReference type="GO" id="GO:0003676">
    <property type="term" value="F:nucleic acid binding"/>
    <property type="evidence" value="ECO:0007669"/>
    <property type="project" value="InterPro"/>
</dbReference>
<accession>A0A6V7PS72</accession>
<evidence type="ECO:0000256" key="1">
    <source>
        <dbReference type="ARBA" id="ARBA00022679"/>
    </source>
</evidence>
<evidence type="ECO:0000313" key="10">
    <source>
        <dbReference type="EMBL" id="CAD1833548.1"/>
    </source>
</evidence>
<dbReference type="InterPro" id="IPR036875">
    <property type="entry name" value="Znf_CCHC_sf"/>
</dbReference>
<keyword evidence="7" id="KW-0863">Zinc-finger</keyword>
<dbReference type="SUPFAM" id="SSF57756">
    <property type="entry name" value="Retrovirus zinc finger-like domains"/>
    <property type="match status" value="1"/>
</dbReference>
<sequence length="343" mass="37767">MVRGRPPRLGCGSGRANAEASSVAHGIRRRGGHWGYAGDLTPVTGDPRSTSATGVLPNTTTSTVSAEGVDSLAVELACVGGSLAEFKIYNSSEPSNERVDFVQKGSSSENAFGKRPHSNVEGGSSSNTKPPKYPRTQASTMSVYASLLPDVERCKIYDGKHLATRCSHHHNHCFRCGQAGHKQENCPQGSTVARTTALSLAILYLNPQPQPATKNEFIVKQHRVGLGHRIRLTPAKEYEKNYTTHELELAAVVFAHKLWRHYLYGAHCKDRLAEEFRRLEIEVVPTGATTQLMTVVVQPTLIERILLGQQSDPYLQKVWAEIEQGKDRDFSIHTNGSLRFRGR</sequence>
<protein>
    <recommendedName>
        <fullName evidence="9">CCHC-type domain-containing protein</fullName>
    </recommendedName>
</protein>
<dbReference type="EMBL" id="LR862151">
    <property type="protein sequence ID" value="CAD1833548.1"/>
    <property type="molecule type" value="Genomic_DNA"/>
</dbReference>
<feature type="region of interest" description="Disordered" evidence="8">
    <location>
        <begin position="99"/>
        <end position="136"/>
    </location>
</feature>
<dbReference type="AlphaFoldDB" id="A0A6V7PS72"/>
<keyword evidence="7" id="KW-0479">Metal-binding</keyword>
<keyword evidence="4" id="KW-0255">Endonuclease</keyword>
<dbReference type="GO" id="GO:0003964">
    <property type="term" value="F:RNA-directed DNA polymerase activity"/>
    <property type="evidence" value="ECO:0007669"/>
    <property type="project" value="UniProtKB-KW"/>
</dbReference>
<gene>
    <name evidence="10" type="ORF">CB5_LOCUS16759</name>
</gene>
<evidence type="ECO:0000256" key="7">
    <source>
        <dbReference type="PROSITE-ProRule" id="PRU00047"/>
    </source>
</evidence>
<evidence type="ECO:0000256" key="4">
    <source>
        <dbReference type="ARBA" id="ARBA00022759"/>
    </source>
</evidence>
<dbReference type="InterPro" id="IPR001878">
    <property type="entry name" value="Znf_CCHC"/>
</dbReference>
<feature type="domain" description="CCHC-type" evidence="9">
    <location>
        <begin position="173"/>
        <end position="188"/>
    </location>
</feature>
<keyword evidence="2" id="KW-0548">Nucleotidyltransferase</keyword>
<proteinExistence type="predicted"/>
<evidence type="ECO:0000256" key="6">
    <source>
        <dbReference type="ARBA" id="ARBA00022918"/>
    </source>
</evidence>
<evidence type="ECO:0000259" key="9">
    <source>
        <dbReference type="PROSITE" id="PS50158"/>
    </source>
</evidence>
<dbReference type="GO" id="GO:0008270">
    <property type="term" value="F:zinc ion binding"/>
    <property type="evidence" value="ECO:0007669"/>
    <property type="project" value="UniProtKB-KW"/>
</dbReference>
<reference evidence="10" key="1">
    <citation type="submission" date="2020-07" db="EMBL/GenBank/DDBJ databases">
        <authorList>
            <person name="Lin J."/>
        </authorList>
    </citation>
    <scope>NUCLEOTIDE SEQUENCE</scope>
</reference>
<dbReference type="GO" id="GO:0016787">
    <property type="term" value="F:hydrolase activity"/>
    <property type="evidence" value="ECO:0007669"/>
    <property type="project" value="UniProtKB-KW"/>
</dbReference>
<evidence type="ECO:0000256" key="2">
    <source>
        <dbReference type="ARBA" id="ARBA00022695"/>
    </source>
</evidence>
<dbReference type="SMART" id="SM00343">
    <property type="entry name" value="ZnF_C2HC"/>
    <property type="match status" value="1"/>
</dbReference>
<evidence type="ECO:0000256" key="3">
    <source>
        <dbReference type="ARBA" id="ARBA00022722"/>
    </source>
</evidence>
<keyword evidence="7" id="KW-0862">Zinc</keyword>
<organism evidence="10">
    <name type="scientific">Ananas comosus var. bracteatus</name>
    <name type="common">red pineapple</name>
    <dbReference type="NCBI Taxonomy" id="296719"/>
    <lineage>
        <taxon>Eukaryota</taxon>
        <taxon>Viridiplantae</taxon>
        <taxon>Streptophyta</taxon>
        <taxon>Embryophyta</taxon>
        <taxon>Tracheophyta</taxon>
        <taxon>Spermatophyta</taxon>
        <taxon>Magnoliopsida</taxon>
        <taxon>Liliopsida</taxon>
        <taxon>Poales</taxon>
        <taxon>Bromeliaceae</taxon>
        <taxon>Bromelioideae</taxon>
        <taxon>Ananas</taxon>
    </lineage>
</organism>
<name>A0A6V7PS72_ANACO</name>
<dbReference type="PROSITE" id="PS50158">
    <property type="entry name" value="ZF_CCHC"/>
    <property type="match status" value="1"/>
</dbReference>
<dbReference type="GO" id="GO:0004519">
    <property type="term" value="F:endonuclease activity"/>
    <property type="evidence" value="ECO:0007669"/>
    <property type="project" value="UniProtKB-KW"/>
</dbReference>
<keyword evidence="6" id="KW-0695">RNA-directed DNA polymerase</keyword>
<dbReference type="Pfam" id="PF17917">
    <property type="entry name" value="RT_RNaseH"/>
    <property type="match status" value="1"/>
</dbReference>
<dbReference type="InterPro" id="IPR041373">
    <property type="entry name" value="RT_RNaseH"/>
</dbReference>
<evidence type="ECO:0000256" key="8">
    <source>
        <dbReference type="SAM" id="MobiDB-lite"/>
    </source>
</evidence>
<keyword evidence="3" id="KW-0540">Nuclease</keyword>
<evidence type="ECO:0000256" key="5">
    <source>
        <dbReference type="ARBA" id="ARBA00022801"/>
    </source>
</evidence>
<keyword evidence="5" id="KW-0378">Hydrolase</keyword>
<keyword evidence="1" id="KW-0808">Transferase</keyword>